<dbReference type="OrthoDB" id="9790372at2"/>
<dbReference type="PANTHER" id="PTHR34374">
    <property type="entry name" value="LARGE RIBOSOMAL RNA SUBUNIT ACCUMULATION PROTEIN YCED HOMOLOG 1, CHLOROPLASTIC"/>
    <property type="match status" value="1"/>
</dbReference>
<protein>
    <recommendedName>
        <fullName evidence="4">DUF177 domain-containing protein</fullName>
    </recommendedName>
</protein>
<dbReference type="EMBL" id="WEGH01000001">
    <property type="protein sequence ID" value="MQY03062.1"/>
    <property type="molecule type" value="Genomic_DNA"/>
</dbReference>
<feature type="compositionally biased region" description="Basic and acidic residues" evidence="1">
    <location>
        <begin position="212"/>
        <end position="222"/>
    </location>
</feature>
<dbReference type="InterPro" id="IPR003772">
    <property type="entry name" value="YceD"/>
</dbReference>
<sequence length="222" mass="23872">MPHESRNPLSRLDPHAPLVLDTRALSRQPGSERKQTLTVPAPADFGVAMLGVPEGAEIELDLRFESVLEGVLVTGTAHVPLDGECARCLDPIASTFEADFQELFVYPDTRSGGNADDDELRLEDDLIDLEPVLRDAVVLALPLSPLCRDDCPGLCPECGVRLADAEPDHHHDVADPRWAALQGLTSDAPASNDEPSEVPPPGGRGESAPHQSTDRREGKQEG</sequence>
<dbReference type="Pfam" id="PF02620">
    <property type="entry name" value="YceD"/>
    <property type="match status" value="1"/>
</dbReference>
<name>A0A7K0BQ99_9ACTN</name>
<dbReference type="AlphaFoldDB" id="A0A7K0BQ99"/>
<comment type="caution">
    <text evidence="2">The sequence shown here is derived from an EMBL/GenBank/DDBJ whole genome shotgun (WGS) entry which is preliminary data.</text>
</comment>
<evidence type="ECO:0000313" key="3">
    <source>
        <dbReference type="Proteomes" id="UP000487268"/>
    </source>
</evidence>
<reference evidence="2 3" key="1">
    <citation type="submission" date="2019-10" db="EMBL/GenBank/DDBJ databases">
        <title>Actinomadura rubteroloni sp. nov. and Actinomadura macrotermitis sp. nov., isolated from the gut of fungus growing-termite Macrotermes natalensis.</title>
        <authorList>
            <person name="Benndorf R."/>
            <person name="Martin K."/>
            <person name="Kuefner M."/>
            <person name="De Beer W."/>
            <person name="Kaster A.-K."/>
            <person name="Vollmers J."/>
            <person name="Poulsen M."/>
            <person name="Beemelmanns C."/>
        </authorList>
    </citation>
    <scope>NUCLEOTIDE SEQUENCE [LARGE SCALE GENOMIC DNA]</scope>
    <source>
        <strain evidence="2 3">RB68</strain>
    </source>
</reference>
<dbReference type="PANTHER" id="PTHR34374:SF1">
    <property type="entry name" value="LARGE RIBOSOMAL RNA SUBUNIT ACCUMULATION PROTEIN YCED HOMOLOG 1, CHLOROPLASTIC"/>
    <property type="match status" value="1"/>
</dbReference>
<evidence type="ECO:0008006" key="4">
    <source>
        <dbReference type="Google" id="ProtNLM"/>
    </source>
</evidence>
<proteinExistence type="predicted"/>
<organism evidence="2 3">
    <name type="scientific">Actinomadura macrotermitis</name>
    <dbReference type="NCBI Taxonomy" id="2585200"/>
    <lineage>
        <taxon>Bacteria</taxon>
        <taxon>Bacillati</taxon>
        <taxon>Actinomycetota</taxon>
        <taxon>Actinomycetes</taxon>
        <taxon>Streptosporangiales</taxon>
        <taxon>Thermomonosporaceae</taxon>
        <taxon>Actinomadura</taxon>
    </lineage>
</organism>
<dbReference type="Proteomes" id="UP000487268">
    <property type="component" value="Unassembled WGS sequence"/>
</dbReference>
<evidence type="ECO:0000256" key="1">
    <source>
        <dbReference type="SAM" id="MobiDB-lite"/>
    </source>
</evidence>
<keyword evidence="3" id="KW-1185">Reference proteome</keyword>
<feature type="region of interest" description="Disordered" evidence="1">
    <location>
        <begin position="179"/>
        <end position="222"/>
    </location>
</feature>
<dbReference type="RefSeq" id="WP_153531087.1">
    <property type="nucleotide sequence ID" value="NZ_WEGH01000001.1"/>
</dbReference>
<gene>
    <name evidence="2" type="ORF">ACRB68_10970</name>
</gene>
<evidence type="ECO:0000313" key="2">
    <source>
        <dbReference type="EMBL" id="MQY03062.1"/>
    </source>
</evidence>
<accession>A0A7K0BQ99</accession>